<sequence length="124" mass="13736">MAENTSHSRPSSISRLTINQSTLTLILVPSRPVPPDRDLAGHNLSFSDPIRVATALFYYEDDTVDPIPILVDQDSWKELAPHVHRPRSCLTLPSLGRPLVLPRTAQCRCHCRAQARAVKCLGST</sequence>
<proteinExistence type="predicted"/>
<evidence type="ECO:0000313" key="2">
    <source>
        <dbReference type="Proteomes" id="UP001194468"/>
    </source>
</evidence>
<gene>
    <name evidence="1" type="ORF">L210DRAFT_953143</name>
</gene>
<dbReference type="Proteomes" id="UP001194468">
    <property type="component" value="Unassembled WGS sequence"/>
</dbReference>
<name>A0AAD4BIV0_BOLED</name>
<comment type="caution">
    <text evidence="1">The sequence shown here is derived from an EMBL/GenBank/DDBJ whole genome shotgun (WGS) entry which is preliminary data.</text>
</comment>
<reference evidence="1" key="2">
    <citation type="journal article" date="2020" name="Nat. Commun.">
        <title>Large-scale genome sequencing of mycorrhizal fungi provides insights into the early evolution of symbiotic traits.</title>
        <authorList>
            <person name="Miyauchi S."/>
            <person name="Kiss E."/>
            <person name="Kuo A."/>
            <person name="Drula E."/>
            <person name="Kohler A."/>
            <person name="Sanchez-Garcia M."/>
            <person name="Morin E."/>
            <person name="Andreopoulos B."/>
            <person name="Barry K.W."/>
            <person name="Bonito G."/>
            <person name="Buee M."/>
            <person name="Carver A."/>
            <person name="Chen C."/>
            <person name="Cichocki N."/>
            <person name="Clum A."/>
            <person name="Culley D."/>
            <person name="Crous P.W."/>
            <person name="Fauchery L."/>
            <person name="Girlanda M."/>
            <person name="Hayes R.D."/>
            <person name="Keri Z."/>
            <person name="LaButti K."/>
            <person name="Lipzen A."/>
            <person name="Lombard V."/>
            <person name="Magnuson J."/>
            <person name="Maillard F."/>
            <person name="Murat C."/>
            <person name="Nolan M."/>
            <person name="Ohm R.A."/>
            <person name="Pangilinan J."/>
            <person name="Pereira M.F."/>
            <person name="Perotto S."/>
            <person name="Peter M."/>
            <person name="Pfister S."/>
            <person name="Riley R."/>
            <person name="Sitrit Y."/>
            <person name="Stielow J.B."/>
            <person name="Szollosi G."/>
            <person name="Zifcakova L."/>
            <person name="Stursova M."/>
            <person name="Spatafora J.W."/>
            <person name="Tedersoo L."/>
            <person name="Vaario L.M."/>
            <person name="Yamada A."/>
            <person name="Yan M."/>
            <person name="Wang P."/>
            <person name="Xu J."/>
            <person name="Bruns T."/>
            <person name="Baldrian P."/>
            <person name="Vilgalys R."/>
            <person name="Dunand C."/>
            <person name="Henrissat B."/>
            <person name="Grigoriev I.V."/>
            <person name="Hibbett D."/>
            <person name="Nagy L.G."/>
            <person name="Martin F.M."/>
        </authorList>
    </citation>
    <scope>NUCLEOTIDE SEQUENCE</scope>
    <source>
        <strain evidence="1">BED1</strain>
    </source>
</reference>
<protein>
    <submittedName>
        <fullName evidence="1">Uncharacterized protein</fullName>
    </submittedName>
</protein>
<reference evidence="1" key="1">
    <citation type="submission" date="2019-10" db="EMBL/GenBank/DDBJ databases">
        <authorList>
            <consortium name="DOE Joint Genome Institute"/>
            <person name="Kuo A."/>
            <person name="Miyauchi S."/>
            <person name="Kiss E."/>
            <person name="Drula E."/>
            <person name="Kohler A."/>
            <person name="Sanchez-Garcia M."/>
            <person name="Andreopoulos B."/>
            <person name="Barry K.W."/>
            <person name="Bonito G."/>
            <person name="Buee M."/>
            <person name="Carver A."/>
            <person name="Chen C."/>
            <person name="Cichocki N."/>
            <person name="Clum A."/>
            <person name="Culley D."/>
            <person name="Crous P.W."/>
            <person name="Fauchery L."/>
            <person name="Girlanda M."/>
            <person name="Hayes R."/>
            <person name="Keri Z."/>
            <person name="LaButti K."/>
            <person name="Lipzen A."/>
            <person name="Lombard V."/>
            <person name="Magnuson J."/>
            <person name="Maillard F."/>
            <person name="Morin E."/>
            <person name="Murat C."/>
            <person name="Nolan M."/>
            <person name="Ohm R."/>
            <person name="Pangilinan J."/>
            <person name="Pereira M."/>
            <person name="Perotto S."/>
            <person name="Peter M."/>
            <person name="Riley R."/>
            <person name="Sitrit Y."/>
            <person name="Stielow B."/>
            <person name="Szollosi G."/>
            <person name="Zifcakova L."/>
            <person name="Stursova M."/>
            <person name="Spatafora J.W."/>
            <person name="Tedersoo L."/>
            <person name="Vaario L.-M."/>
            <person name="Yamada A."/>
            <person name="Yan M."/>
            <person name="Wang P."/>
            <person name="Xu J."/>
            <person name="Bruns T."/>
            <person name="Baldrian P."/>
            <person name="Vilgalys R."/>
            <person name="Henrissat B."/>
            <person name="Grigoriev I.V."/>
            <person name="Hibbett D."/>
            <person name="Nagy L.G."/>
            <person name="Martin F.M."/>
        </authorList>
    </citation>
    <scope>NUCLEOTIDE SEQUENCE</scope>
    <source>
        <strain evidence="1">BED1</strain>
    </source>
</reference>
<keyword evidence="2" id="KW-1185">Reference proteome</keyword>
<organism evidence="1 2">
    <name type="scientific">Boletus edulis BED1</name>
    <dbReference type="NCBI Taxonomy" id="1328754"/>
    <lineage>
        <taxon>Eukaryota</taxon>
        <taxon>Fungi</taxon>
        <taxon>Dikarya</taxon>
        <taxon>Basidiomycota</taxon>
        <taxon>Agaricomycotina</taxon>
        <taxon>Agaricomycetes</taxon>
        <taxon>Agaricomycetidae</taxon>
        <taxon>Boletales</taxon>
        <taxon>Boletineae</taxon>
        <taxon>Boletaceae</taxon>
        <taxon>Boletoideae</taxon>
        <taxon>Boletus</taxon>
    </lineage>
</organism>
<dbReference type="EMBL" id="WHUW01000051">
    <property type="protein sequence ID" value="KAF8431287.1"/>
    <property type="molecule type" value="Genomic_DNA"/>
</dbReference>
<evidence type="ECO:0000313" key="1">
    <source>
        <dbReference type="EMBL" id="KAF8431287.1"/>
    </source>
</evidence>
<dbReference type="AlphaFoldDB" id="A0AAD4BIV0"/>
<accession>A0AAD4BIV0</accession>